<dbReference type="Gene3D" id="3.40.50.720">
    <property type="entry name" value="NAD(P)-binding Rossmann-like Domain"/>
    <property type="match status" value="1"/>
</dbReference>
<dbReference type="Pfam" id="PF00106">
    <property type="entry name" value="adh_short"/>
    <property type="match status" value="1"/>
</dbReference>
<dbReference type="AlphaFoldDB" id="A0A8H4QR94"/>
<reference evidence="4 5" key="1">
    <citation type="submission" date="2019-12" db="EMBL/GenBank/DDBJ databases">
        <authorList>
            <person name="Floudas D."/>
            <person name="Bentzer J."/>
            <person name="Ahren D."/>
            <person name="Johansson T."/>
            <person name="Persson P."/>
            <person name="Tunlid A."/>
        </authorList>
    </citation>
    <scope>NUCLEOTIDE SEQUENCE [LARGE SCALE GENOMIC DNA]</scope>
    <source>
        <strain evidence="4 5">CBS 102.39</strain>
    </source>
</reference>
<comment type="caution">
    <text evidence="4">The sequence shown here is derived from an EMBL/GenBank/DDBJ whole genome shotgun (WGS) entry which is preliminary data.</text>
</comment>
<proteinExistence type="inferred from homology"/>
<evidence type="ECO:0008006" key="6">
    <source>
        <dbReference type="Google" id="ProtNLM"/>
    </source>
</evidence>
<keyword evidence="5" id="KW-1185">Reference proteome</keyword>
<evidence type="ECO:0000256" key="2">
    <source>
        <dbReference type="ARBA" id="ARBA00022857"/>
    </source>
</evidence>
<dbReference type="InterPro" id="IPR036291">
    <property type="entry name" value="NAD(P)-bd_dom_sf"/>
</dbReference>
<name>A0A8H4QR94_9AGAR</name>
<dbReference type="SUPFAM" id="SSF51735">
    <property type="entry name" value="NAD(P)-binding Rossmann-fold domains"/>
    <property type="match status" value="1"/>
</dbReference>
<evidence type="ECO:0000256" key="1">
    <source>
        <dbReference type="ARBA" id="ARBA00006484"/>
    </source>
</evidence>
<sequence>MGLGYHTVYFLACKGAKVYMGARSEQKALDAIHQLEADGVPKGSVEWLDLDLSDPRVAKKAAERFLEKEKRLDILVNNAGISSGPFTKDKDGLLNATVVNHISPFAFTKALLPLLQATSKEQGSDVRIINLTSAAHSEVSVSSLSDKESVNKDYGTSYSGLLKTYGHTKLLNILYIKEFQRQLDSGAQPGTPNNIICISVNPGMVQTHGSYTFLSQIPVFGWVLQLISPLMFTSPRKGALNSAWAAASPEVRLGSWKEGGEKYKGVYVLPVGVLDAPSESATSERLARELWDTTEGILKELGI</sequence>
<comment type="similarity">
    <text evidence="1">Belongs to the short-chain dehydrogenases/reductases (SDR) family.</text>
</comment>
<evidence type="ECO:0000256" key="3">
    <source>
        <dbReference type="ARBA" id="ARBA00023002"/>
    </source>
</evidence>
<protein>
    <recommendedName>
        <fullName evidence="6">NAD(P)-binding protein</fullName>
    </recommendedName>
</protein>
<gene>
    <name evidence="4" type="ORF">D9613_012425</name>
</gene>
<dbReference type="Proteomes" id="UP000521872">
    <property type="component" value="Unassembled WGS sequence"/>
</dbReference>
<evidence type="ECO:0000313" key="5">
    <source>
        <dbReference type="Proteomes" id="UP000521872"/>
    </source>
</evidence>
<keyword evidence="3" id="KW-0560">Oxidoreductase</keyword>
<dbReference type="PANTHER" id="PTHR24320">
    <property type="entry name" value="RETINOL DEHYDROGENASE"/>
    <property type="match status" value="1"/>
</dbReference>
<dbReference type="PANTHER" id="PTHR24320:SF282">
    <property type="entry name" value="WW DOMAIN-CONTAINING OXIDOREDUCTASE"/>
    <property type="match status" value="1"/>
</dbReference>
<dbReference type="GO" id="GO:0016491">
    <property type="term" value="F:oxidoreductase activity"/>
    <property type="evidence" value="ECO:0007669"/>
    <property type="project" value="UniProtKB-KW"/>
</dbReference>
<dbReference type="InterPro" id="IPR002347">
    <property type="entry name" value="SDR_fam"/>
</dbReference>
<organism evidence="4 5">
    <name type="scientific">Agrocybe pediades</name>
    <dbReference type="NCBI Taxonomy" id="84607"/>
    <lineage>
        <taxon>Eukaryota</taxon>
        <taxon>Fungi</taxon>
        <taxon>Dikarya</taxon>
        <taxon>Basidiomycota</taxon>
        <taxon>Agaricomycotina</taxon>
        <taxon>Agaricomycetes</taxon>
        <taxon>Agaricomycetidae</taxon>
        <taxon>Agaricales</taxon>
        <taxon>Agaricineae</taxon>
        <taxon>Strophariaceae</taxon>
        <taxon>Agrocybe</taxon>
    </lineage>
</organism>
<keyword evidence="2" id="KW-0521">NADP</keyword>
<evidence type="ECO:0000313" key="4">
    <source>
        <dbReference type="EMBL" id="KAF4615754.1"/>
    </source>
</evidence>
<dbReference type="EMBL" id="JAACJL010000033">
    <property type="protein sequence ID" value="KAF4615754.1"/>
    <property type="molecule type" value="Genomic_DNA"/>
</dbReference>
<accession>A0A8H4QR94</accession>